<dbReference type="InterPro" id="IPR022742">
    <property type="entry name" value="Hydrolase_4"/>
</dbReference>
<feature type="domain" description="Serine aminopeptidase S33" evidence="2">
    <location>
        <begin position="84"/>
        <end position="194"/>
    </location>
</feature>
<keyword evidence="4" id="KW-1185">Reference proteome</keyword>
<dbReference type="RefSeq" id="WP_380750099.1">
    <property type="nucleotide sequence ID" value="NZ_JBHULT010000006.1"/>
</dbReference>
<keyword evidence="1" id="KW-0812">Transmembrane</keyword>
<protein>
    <submittedName>
        <fullName evidence="3">Alpha/beta hydrolase</fullName>
    </submittedName>
</protein>
<dbReference type="Pfam" id="PF12146">
    <property type="entry name" value="Hydrolase_4"/>
    <property type="match status" value="1"/>
</dbReference>
<evidence type="ECO:0000313" key="4">
    <source>
        <dbReference type="Proteomes" id="UP001597468"/>
    </source>
</evidence>
<dbReference type="InterPro" id="IPR029058">
    <property type="entry name" value="AB_hydrolase_fold"/>
</dbReference>
<dbReference type="SUPFAM" id="SSF53474">
    <property type="entry name" value="alpha/beta-Hydrolases"/>
    <property type="match status" value="1"/>
</dbReference>
<keyword evidence="3" id="KW-0378">Hydrolase</keyword>
<accession>A0ABW5IZJ6</accession>
<name>A0ABW5IZJ6_9FLAO</name>
<organism evidence="3 4">
    <name type="scientific">Salinimicrobium flavum</name>
    <dbReference type="NCBI Taxonomy" id="1737065"/>
    <lineage>
        <taxon>Bacteria</taxon>
        <taxon>Pseudomonadati</taxon>
        <taxon>Bacteroidota</taxon>
        <taxon>Flavobacteriia</taxon>
        <taxon>Flavobacteriales</taxon>
        <taxon>Flavobacteriaceae</taxon>
        <taxon>Salinimicrobium</taxon>
    </lineage>
</organism>
<dbReference type="PANTHER" id="PTHR12277:SF81">
    <property type="entry name" value="PROTEIN ABHD13"/>
    <property type="match status" value="1"/>
</dbReference>
<dbReference type="Proteomes" id="UP001597468">
    <property type="component" value="Unassembled WGS sequence"/>
</dbReference>
<keyword evidence="1" id="KW-1133">Transmembrane helix</keyword>
<dbReference type="PANTHER" id="PTHR12277">
    <property type="entry name" value="ALPHA/BETA HYDROLASE DOMAIN-CONTAINING PROTEIN"/>
    <property type="match status" value="1"/>
</dbReference>
<feature type="transmembrane region" description="Helical" evidence="1">
    <location>
        <begin position="7"/>
        <end position="27"/>
    </location>
</feature>
<dbReference type="EMBL" id="JBHULT010000006">
    <property type="protein sequence ID" value="MFD2517610.1"/>
    <property type="molecule type" value="Genomic_DNA"/>
</dbReference>
<dbReference type="Gene3D" id="3.40.50.1820">
    <property type="entry name" value="alpha/beta hydrolase"/>
    <property type="match status" value="1"/>
</dbReference>
<comment type="caution">
    <text evidence="3">The sequence shown here is derived from an EMBL/GenBank/DDBJ whole genome shotgun (WGS) entry which is preliminary data.</text>
</comment>
<keyword evidence="1" id="KW-0472">Membrane</keyword>
<gene>
    <name evidence="3" type="ORF">ACFSTG_06870</name>
</gene>
<evidence type="ECO:0000313" key="3">
    <source>
        <dbReference type="EMBL" id="MFD2517610.1"/>
    </source>
</evidence>
<evidence type="ECO:0000256" key="1">
    <source>
        <dbReference type="SAM" id="Phobius"/>
    </source>
</evidence>
<proteinExistence type="predicted"/>
<dbReference type="GO" id="GO:0016787">
    <property type="term" value="F:hydrolase activity"/>
    <property type="evidence" value="ECO:0007669"/>
    <property type="project" value="UniProtKB-KW"/>
</dbReference>
<sequence>MKKALKIFGSFILLLILVLVGTGFYFYQTDPMIKAMVNNDESRLYYYPVKEMDSMDDLQYSETVLTVEDSLDIYTYYFPSATIEPKGNIFLLHGAGGNVSKYKSLIIPLVENGYGVYAVDWRGYGKSGGRPNYKGVLKDTEAGFKDFLSRTRADSLKTIVYGLSLGGQLAVKITRDNQTKVDALVLDGSIQSAQQMAIDYAPMDFLKEKTRDHPGNFNQDYVALEDIRAIKDIPKLIIHSKVDRDVSFKQGQNLFEAAKEPKEFWETDTKHIMTLREYPEETIQKIEDLLSANLQSQY</sequence>
<reference evidence="4" key="1">
    <citation type="journal article" date="2019" name="Int. J. Syst. Evol. Microbiol.">
        <title>The Global Catalogue of Microorganisms (GCM) 10K type strain sequencing project: providing services to taxonomists for standard genome sequencing and annotation.</title>
        <authorList>
            <consortium name="The Broad Institute Genomics Platform"/>
            <consortium name="The Broad Institute Genome Sequencing Center for Infectious Disease"/>
            <person name="Wu L."/>
            <person name="Ma J."/>
        </authorList>
    </citation>
    <scope>NUCLEOTIDE SEQUENCE [LARGE SCALE GENOMIC DNA]</scope>
    <source>
        <strain evidence="4">KCTC 42585</strain>
    </source>
</reference>
<evidence type="ECO:0000259" key="2">
    <source>
        <dbReference type="Pfam" id="PF12146"/>
    </source>
</evidence>